<organism evidence="12 13">
    <name type="scientific">Mugilogobius chulae</name>
    <name type="common">yellowstripe goby</name>
    <dbReference type="NCBI Taxonomy" id="88201"/>
    <lineage>
        <taxon>Eukaryota</taxon>
        <taxon>Metazoa</taxon>
        <taxon>Chordata</taxon>
        <taxon>Craniata</taxon>
        <taxon>Vertebrata</taxon>
        <taxon>Euteleostomi</taxon>
        <taxon>Actinopterygii</taxon>
        <taxon>Neopterygii</taxon>
        <taxon>Teleostei</taxon>
        <taxon>Neoteleostei</taxon>
        <taxon>Acanthomorphata</taxon>
        <taxon>Gobiaria</taxon>
        <taxon>Gobiiformes</taxon>
        <taxon>Gobioidei</taxon>
        <taxon>Gobiidae</taxon>
        <taxon>Gobionellinae</taxon>
        <taxon>Mugilogobius</taxon>
    </lineage>
</organism>
<dbReference type="GO" id="GO:0001733">
    <property type="term" value="F:galactosylceramide sulfotransferase activity"/>
    <property type="evidence" value="ECO:0007669"/>
    <property type="project" value="InterPro"/>
</dbReference>
<accession>A0AAW0PZX0</accession>
<comment type="caution">
    <text evidence="12">The sequence shown here is derived from an EMBL/GenBank/DDBJ whole genome shotgun (WGS) entry which is preliminary data.</text>
</comment>
<keyword evidence="9" id="KW-0325">Glycoprotein</keyword>
<evidence type="ECO:0000256" key="8">
    <source>
        <dbReference type="ARBA" id="ARBA00023136"/>
    </source>
</evidence>
<reference evidence="13" key="1">
    <citation type="submission" date="2024-04" db="EMBL/GenBank/DDBJ databases">
        <title>Salinicola lusitanus LLJ914,a marine bacterium isolated from the Okinawa Trough.</title>
        <authorList>
            <person name="Li J."/>
        </authorList>
    </citation>
    <scope>NUCLEOTIDE SEQUENCE [LARGE SCALE GENOMIC DNA]</scope>
</reference>
<dbReference type="EMBL" id="JBBPFD010000002">
    <property type="protein sequence ID" value="KAK7940234.1"/>
    <property type="molecule type" value="Genomic_DNA"/>
</dbReference>
<keyword evidence="3" id="KW-0808">Transferase</keyword>
<keyword evidence="7" id="KW-0333">Golgi apparatus</keyword>
<name>A0AAW0PZX0_9GOBI</name>
<keyword evidence="4 11" id="KW-0812">Transmembrane</keyword>
<evidence type="ECO:0000256" key="3">
    <source>
        <dbReference type="ARBA" id="ARBA00022679"/>
    </source>
</evidence>
<protein>
    <recommendedName>
        <fullName evidence="14">Sulfotransferase</fullName>
    </recommendedName>
</protein>
<evidence type="ECO:0008006" key="14">
    <source>
        <dbReference type="Google" id="ProtNLM"/>
    </source>
</evidence>
<dbReference type="InterPro" id="IPR027417">
    <property type="entry name" value="P-loop_NTPase"/>
</dbReference>
<evidence type="ECO:0000256" key="11">
    <source>
        <dbReference type="SAM" id="Phobius"/>
    </source>
</evidence>
<feature type="region of interest" description="Disordered" evidence="10">
    <location>
        <begin position="42"/>
        <end position="61"/>
    </location>
</feature>
<evidence type="ECO:0000256" key="6">
    <source>
        <dbReference type="ARBA" id="ARBA00022989"/>
    </source>
</evidence>
<evidence type="ECO:0000256" key="2">
    <source>
        <dbReference type="ARBA" id="ARBA00008124"/>
    </source>
</evidence>
<evidence type="ECO:0000256" key="10">
    <source>
        <dbReference type="SAM" id="MobiDB-lite"/>
    </source>
</evidence>
<evidence type="ECO:0000256" key="5">
    <source>
        <dbReference type="ARBA" id="ARBA00022968"/>
    </source>
</evidence>
<dbReference type="SUPFAM" id="SSF52540">
    <property type="entry name" value="P-loop containing nucleoside triphosphate hydrolases"/>
    <property type="match status" value="1"/>
</dbReference>
<evidence type="ECO:0000313" key="12">
    <source>
        <dbReference type="EMBL" id="KAK7940234.1"/>
    </source>
</evidence>
<evidence type="ECO:0000256" key="4">
    <source>
        <dbReference type="ARBA" id="ARBA00022692"/>
    </source>
</evidence>
<keyword evidence="6 11" id="KW-1133">Transmembrane helix</keyword>
<sequence>MKMTFYNFGIRVWRYRVAGFMVTLGVTFLLILKGSHLLQQSSSQNLKTPEKQMSEQKRRPSLNLFQTRTHSPPLVFLKTHRTGASTVQNLLFRMGERDTAAFAFPHHGYHFSYPDSNFNILSSCLRFDLSELKKVMPPDPIFITILRDPVHTFESIFAYYSSSIPAFTSAKMINSNKTALSVFLDSPELFWDSNIPQNGLAKNPMTFDLGLNNYVWNSSWPADLAVLEEIFSLVMIAEHFDESLILLGALTYLTCSVMLSSFIN</sequence>
<dbReference type="InterPro" id="IPR009729">
    <property type="entry name" value="Gal-3-0_sulfotransfrase"/>
</dbReference>
<dbReference type="Pfam" id="PF06990">
    <property type="entry name" value="Gal-3-0_sulfotr"/>
    <property type="match status" value="1"/>
</dbReference>
<feature type="compositionally biased region" description="Basic and acidic residues" evidence="10">
    <location>
        <begin position="48"/>
        <end position="58"/>
    </location>
</feature>
<dbReference type="Gene3D" id="3.40.50.300">
    <property type="entry name" value="P-loop containing nucleotide triphosphate hydrolases"/>
    <property type="match status" value="1"/>
</dbReference>
<comment type="subcellular location">
    <subcellularLocation>
        <location evidence="1">Golgi apparatus membrane</location>
        <topology evidence="1">Single-pass type II membrane protein</topology>
    </subcellularLocation>
</comment>
<feature type="transmembrane region" description="Helical" evidence="11">
    <location>
        <begin position="12"/>
        <end position="32"/>
    </location>
</feature>
<keyword evidence="8 11" id="KW-0472">Membrane</keyword>
<dbReference type="AlphaFoldDB" id="A0AAW0PZX0"/>
<dbReference type="PANTHER" id="PTHR14647">
    <property type="entry name" value="GALACTOSE-3-O-SULFOTRANSFERASE"/>
    <property type="match status" value="1"/>
</dbReference>
<keyword evidence="13" id="KW-1185">Reference proteome</keyword>
<comment type="similarity">
    <text evidence="2">Belongs to the galactose-3-O-sulfotransferase family.</text>
</comment>
<keyword evidence="5" id="KW-0735">Signal-anchor</keyword>
<gene>
    <name evidence="12" type="ORF">WMY93_003560</name>
</gene>
<proteinExistence type="inferred from homology"/>
<evidence type="ECO:0000256" key="7">
    <source>
        <dbReference type="ARBA" id="ARBA00023034"/>
    </source>
</evidence>
<evidence type="ECO:0000256" key="1">
    <source>
        <dbReference type="ARBA" id="ARBA00004323"/>
    </source>
</evidence>
<dbReference type="GO" id="GO:0009247">
    <property type="term" value="P:glycolipid biosynthetic process"/>
    <property type="evidence" value="ECO:0007669"/>
    <property type="project" value="InterPro"/>
</dbReference>
<evidence type="ECO:0000256" key="9">
    <source>
        <dbReference type="ARBA" id="ARBA00023180"/>
    </source>
</evidence>
<dbReference type="PANTHER" id="PTHR14647:SF84">
    <property type="entry name" value="GALACTOSE-3-O-SULFOTRANSFERASE 2-LIKE"/>
    <property type="match status" value="1"/>
</dbReference>
<evidence type="ECO:0000313" key="13">
    <source>
        <dbReference type="Proteomes" id="UP001460270"/>
    </source>
</evidence>
<dbReference type="Proteomes" id="UP001460270">
    <property type="component" value="Unassembled WGS sequence"/>
</dbReference>
<dbReference type="GO" id="GO:0000139">
    <property type="term" value="C:Golgi membrane"/>
    <property type="evidence" value="ECO:0007669"/>
    <property type="project" value="UniProtKB-SubCell"/>
</dbReference>